<proteinExistence type="predicted"/>
<feature type="domain" description="USP" evidence="1">
    <location>
        <begin position="23"/>
        <end position="303"/>
    </location>
</feature>
<gene>
    <name evidence="2" type="primary">LOC117748058</name>
</gene>
<reference evidence="2" key="1">
    <citation type="submission" date="2025-08" db="UniProtKB">
        <authorList>
            <consortium name="Ensembl"/>
        </authorList>
    </citation>
    <scope>IDENTIFICATION</scope>
</reference>
<dbReference type="Ensembl" id="ENSCLMT00005014804.1">
    <property type="protein sequence ID" value="ENSCLMP00005013859.1"/>
    <property type="gene ID" value="ENSCLMG00005007333.1"/>
</dbReference>
<dbReference type="KEGG" id="clum:117748058"/>
<keyword evidence="3" id="KW-1185">Reference proteome</keyword>
<evidence type="ECO:0000259" key="1">
    <source>
        <dbReference type="PROSITE" id="PS50235"/>
    </source>
</evidence>
<dbReference type="GeneID" id="117748058"/>
<dbReference type="PANTHER" id="PTHR24006">
    <property type="entry name" value="UBIQUITIN CARBOXYL-TERMINAL HYDROLASE"/>
    <property type="match status" value="1"/>
</dbReference>
<name>A0A8C2XAJ9_CYCLU</name>
<dbReference type="OrthoDB" id="292964at2759"/>
<dbReference type="RefSeq" id="XP_034413564.1">
    <property type="nucleotide sequence ID" value="XM_034557673.1"/>
</dbReference>
<dbReference type="PROSITE" id="PS50235">
    <property type="entry name" value="USP_3"/>
    <property type="match status" value="1"/>
</dbReference>
<dbReference type="GO" id="GO:0016579">
    <property type="term" value="P:protein deubiquitination"/>
    <property type="evidence" value="ECO:0007669"/>
    <property type="project" value="InterPro"/>
</dbReference>
<sequence>MALWANGRKFIYKIVSSPAKTYHGLVNQGSTCYLNSVLQVLFMTEDFREAVKRHTCDHSGPTHIDLHLTSLFEDLKAYDGYTFKITRKLCIDNVYEQRDAAEFFEKILGLTSREASQIFHGEQTQKTICSMCSTETGSDGPFWNLTLALVNSYCGDYSVVAGIEDYFRDSYFSGENQMYCDVCQAKSDATIKWEIKVSSRGFDAAAERFEFDYRYMAYVKTNCFVKVPCTLQIPENQTYELYAVVDHFGDLRFGHYTATIKPQDSESWYYFNDERVTLLDYLPFQVDNFIRSSSAYLLFYRKKKVYAADTCTQDPGEMFSPACFRPHNQRY</sequence>
<dbReference type="InterPro" id="IPR028889">
    <property type="entry name" value="USP"/>
</dbReference>
<dbReference type="PROSITE" id="PS00973">
    <property type="entry name" value="USP_2"/>
    <property type="match status" value="1"/>
</dbReference>
<dbReference type="GeneTree" id="ENSGT00940000174852"/>
<dbReference type="InterPro" id="IPR001394">
    <property type="entry name" value="Peptidase_C19_UCH"/>
</dbReference>
<dbReference type="GO" id="GO:0005634">
    <property type="term" value="C:nucleus"/>
    <property type="evidence" value="ECO:0007669"/>
    <property type="project" value="TreeGrafter"/>
</dbReference>
<dbReference type="InterPro" id="IPR050164">
    <property type="entry name" value="Peptidase_C19"/>
</dbReference>
<organism evidence="2 3">
    <name type="scientific">Cyclopterus lumpus</name>
    <name type="common">Lumpsucker</name>
    <dbReference type="NCBI Taxonomy" id="8103"/>
    <lineage>
        <taxon>Eukaryota</taxon>
        <taxon>Metazoa</taxon>
        <taxon>Chordata</taxon>
        <taxon>Craniata</taxon>
        <taxon>Vertebrata</taxon>
        <taxon>Euteleostomi</taxon>
        <taxon>Actinopterygii</taxon>
        <taxon>Neopterygii</taxon>
        <taxon>Teleostei</taxon>
        <taxon>Neoteleostei</taxon>
        <taxon>Acanthomorphata</taxon>
        <taxon>Eupercaria</taxon>
        <taxon>Perciformes</taxon>
        <taxon>Cottioidei</taxon>
        <taxon>Cottales</taxon>
        <taxon>Cyclopteridae</taxon>
        <taxon>Cyclopterus</taxon>
    </lineage>
</organism>
<protein>
    <recommendedName>
        <fullName evidence="1">USP domain-containing protein</fullName>
    </recommendedName>
</protein>
<dbReference type="SUPFAM" id="SSF54001">
    <property type="entry name" value="Cysteine proteinases"/>
    <property type="match status" value="1"/>
</dbReference>
<dbReference type="Proteomes" id="UP000694565">
    <property type="component" value="Unplaced"/>
</dbReference>
<dbReference type="GO" id="GO:0004843">
    <property type="term" value="F:cysteine-type deubiquitinase activity"/>
    <property type="evidence" value="ECO:0007669"/>
    <property type="project" value="InterPro"/>
</dbReference>
<dbReference type="GO" id="GO:0005829">
    <property type="term" value="C:cytosol"/>
    <property type="evidence" value="ECO:0007669"/>
    <property type="project" value="TreeGrafter"/>
</dbReference>
<dbReference type="InterPro" id="IPR018200">
    <property type="entry name" value="USP_CS"/>
</dbReference>
<reference evidence="2" key="2">
    <citation type="submission" date="2025-09" db="UniProtKB">
        <authorList>
            <consortium name="Ensembl"/>
        </authorList>
    </citation>
    <scope>IDENTIFICATION</scope>
</reference>
<dbReference type="InterPro" id="IPR038765">
    <property type="entry name" value="Papain-like_cys_pep_sf"/>
</dbReference>
<dbReference type="Pfam" id="PF00443">
    <property type="entry name" value="UCH"/>
    <property type="match status" value="1"/>
</dbReference>
<dbReference type="PANTHER" id="PTHR24006:SF899">
    <property type="entry name" value="UBIQUITIN CARBOXYL-TERMINAL HYDROLASE"/>
    <property type="match status" value="1"/>
</dbReference>
<dbReference type="AlphaFoldDB" id="A0A8C2XAJ9"/>
<accession>A0A8C2XAJ9</accession>
<dbReference type="Gene3D" id="3.90.70.10">
    <property type="entry name" value="Cysteine proteinases"/>
    <property type="match status" value="1"/>
</dbReference>
<dbReference type="PROSITE" id="PS00972">
    <property type="entry name" value="USP_1"/>
    <property type="match status" value="1"/>
</dbReference>
<evidence type="ECO:0000313" key="3">
    <source>
        <dbReference type="Proteomes" id="UP000694565"/>
    </source>
</evidence>
<evidence type="ECO:0000313" key="2">
    <source>
        <dbReference type="Ensembl" id="ENSCLMP00005013859.1"/>
    </source>
</evidence>